<evidence type="ECO:0000313" key="7">
    <source>
        <dbReference type="Proteomes" id="UP000670152"/>
    </source>
</evidence>
<dbReference type="InterPro" id="IPR011009">
    <property type="entry name" value="Kinase-like_dom_sf"/>
</dbReference>
<organism evidence="6 7">
    <name type="scientific">Acromyrmex heyeri</name>
    <dbReference type="NCBI Taxonomy" id="230685"/>
    <lineage>
        <taxon>Eukaryota</taxon>
        <taxon>Metazoa</taxon>
        <taxon>Ecdysozoa</taxon>
        <taxon>Arthropoda</taxon>
        <taxon>Hexapoda</taxon>
        <taxon>Insecta</taxon>
        <taxon>Pterygota</taxon>
        <taxon>Neoptera</taxon>
        <taxon>Endopterygota</taxon>
        <taxon>Hymenoptera</taxon>
        <taxon>Apocrita</taxon>
        <taxon>Aculeata</taxon>
        <taxon>Formicoidea</taxon>
        <taxon>Formicidae</taxon>
        <taxon>Myrmicinae</taxon>
        <taxon>Acromyrmex</taxon>
    </lineage>
</organism>
<dbReference type="GO" id="GO:0005576">
    <property type="term" value="C:extracellular region"/>
    <property type="evidence" value="ECO:0007669"/>
    <property type="project" value="UniProtKB-SubCell"/>
</dbReference>
<reference evidence="6 7" key="1">
    <citation type="submission" date="2020-02" db="EMBL/GenBank/DDBJ databases">
        <title>Relaxed selection underlies rapid genomic changes in the transitions from sociality to social parasitism in ants.</title>
        <authorList>
            <person name="Bi X."/>
        </authorList>
    </citation>
    <scope>NUCLEOTIDE SEQUENCE [LARGE SCALE GENOMIC DNA]</scope>
    <source>
        <strain evidence="6">BGI-DK2014b</strain>
        <tissue evidence="6">Whole body</tissue>
    </source>
</reference>
<dbReference type="SUPFAM" id="SSF56112">
    <property type="entry name" value="Protein kinase-like (PK-like)"/>
    <property type="match status" value="1"/>
</dbReference>
<sequence length="427" mass="49338">MILYYIHNIFRFKKWKILLLIGICILALRINVILQSLYPSVTQLTELQKCPACYGVSACHNIHKVDLLWNDVNAIISHLFGVKNVFFGTYNQSKVVLKKLAHSSELKALDVTLCNELHLGYPCSNVPLDRYKADFYNLIRKIITSDFSKDDTSRLRLCPTIRHLDDLFYNVHLNNKHIDPTQYLINLWTLVSINPEPLILQILSAENGWPVPRYFGACGRIIIEEYVGLPLSDYYDKSWIQRVKIASSLLNAAYLFTFKNEMFGFYLTDISADNIAIDHENVAKFIDLENIIIVDKNISQGKNFLVIKIFMKEFVEPKDWQKIHNTIYFDCPNCFAFSSKDICNHHLSDHNYYTICQLLLNSGDENPFPGGFLHDVPTNIEQQYPDIEDLLQQCAVPRSTNSRIFFGQRLKVLLDAILDEIPHINIP</sequence>
<dbReference type="PANTHER" id="PTHR32073">
    <property type="entry name" value="GH11358P"/>
    <property type="match status" value="1"/>
</dbReference>
<evidence type="ECO:0000256" key="3">
    <source>
        <dbReference type="ARBA" id="ARBA00022525"/>
    </source>
</evidence>
<keyword evidence="3" id="KW-0964">Secreted</keyword>
<proteinExistence type="inferred from homology"/>
<dbReference type="AlphaFoldDB" id="A0A836FKH1"/>
<comment type="caution">
    <text evidence="6">The sequence shown here is derived from an EMBL/GenBank/DDBJ whole genome shotgun (WGS) entry which is preliminary data.</text>
</comment>
<evidence type="ECO:0000256" key="1">
    <source>
        <dbReference type="ARBA" id="ARBA00004613"/>
    </source>
</evidence>
<comment type="similarity">
    <text evidence="2">Belongs to the DIPK family.</text>
</comment>
<evidence type="ECO:0000256" key="4">
    <source>
        <dbReference type="ARBA" id="ARBA00022729"/>
    </source>
</evidence>
<feature type="domain" description="FAM69 protein-kinase" evidence="5">
    <location>
        <begin position="187"/>
        <end position="395"/>
    </location>
</feature>
<evidence type="ECO:0000256" key="2">
    <source>
        <dbReference type="ARBA" id="ARBA00006338"/>
    </source>
</evidence>
<dbReference type="OrthoDB" id="10035316at2759"/>
<evidence type="ECO:0000259" key="5">
    <source>
        <dbReference type="Pfam" id="PF12260"/>
    </source>
</evidence>
<dbReference type="Pfam" id="PF12260">
    <property type="entry name" value="PIP49_C"/>
    <property type="match status" value="1"/>
</dbReference>
<keyword evidence="7" id="KW-1185">Reference proteome</keyword>
<feature type="non-terminal residue" evidence="6">
    <location>
        <position position="1"/>
    </location>
</feature>
<gene>
    <name evidence="6" type="primary">Dia1</name>
    <name evidence="6" type="ORF">G6Z77_0014303</name>
</gene>
<name>A0A836FKH1_9HYME</name>
<evidence type="ECO:0000313" key="6">
    <source>
        <dbReference type="EMBL" id="KAG5326700.1"/>
    </source>
</evidence>
<dbReference type="InterPro" id="IPR022049">
    <property type="entry name" value="FAM69_kinase_dom"/>
</dbReference>
<dbReference type="EMBL" id="JAANIB010007267">
    <property type="protein sequence ID" value="KAG5326700.1"/>
    <property type="molecule type" value="Genomic_DNA"/>
</dbReference>
<dbReference type="Proteomes" id="UP000670152">
    <property type="component" value="Unassembled WGS sequence"/>
</dbReference>
<accession>A0A836FKH1</accession>
<keyword evidence="4" id="KW-0732">Signal</keyword>
<dbReference type="InterPro" id="IPR020519">
    <property type="entry name" value="DIPK2A/B"/>
</dbReference>
<feature type="non-terminal residue" evidence="6">
    <location>
        <position position="427"/>
    </location>
</feature>
<protein>
    <submittedName>
        <fullName evidence="6">DIA1 protein</fullName>
    </submittedName>
</protein>
<dbReference type="PANTHER" id="PTHR32073:SF7">
    <property type="entry name" value="GH11358P"/>
    <property type="match status" value="1"/>
</dbReference>
<comment type="subcellular location">
    <subcellularLocation>
        <location evidence="1">Secreted</location>
    </subcellularLocation>
</comment>